<gene>
    <name evidence="10" type="ORF">V2H45_18285</name>
</gene>
<dbReference type="InterPro" id="IPR004358">
    <property type="entry name" value="Sig_transdc_His_kin-like_C"/>
</dbReference>
<dbReference type="GO" id="GO:0009927">
    <property type="term" value="F:histidine phosphotransfer kinase activity"/>
    <property type="evidence" value="ECO:0007669"/>
    <property type="project" value="TreeGrafter"/>
</dbReference>
<dbReference type="InterPro" id="IPR011006">
    <property type="entry name" value="CheY-like_superfamily"/>
</dbReference>
<evidence type="ECO:0000256" key="5">
    <source>
        <dbReference type="ARBA" id="ARBA00022777"/>
    </source>
</evidence>
<dbReference type="CDD" id="cd17534">
    <property type="entry name" value="REC_DC-like"/>
    <property type="match status" value="1"/>
</dbReference>
<dbReference type="PANTHER" id="PTHR43047">
    <property type="entry name" value="TWO-COMPONENT HISTIDINE PROTEIN KINASE"/>
    <property type="match status" value="1"/>
</dbReference>
<dbReference type="SMART" id="SM00387">
    <property type="entry name" value="HATPase_c"/>
    <property type="match status" value="1"/>
</dbReference>
<comment type="catalytic activity">
    <reaction evidence="1">
        <text>ATP + protein L-histidine = ADP + protein N-phospho-L-histidine.</text>
        <dbReference type="EC" id="2.7.13.3"/>
    </reaction>
</comment>
<dbReference type="CDD" id="cd00082">
    <property type="entry name" value="HisKA"/>
    <property type="match status" value="1"/>
</dbReference>
<dbReference type="Gene3D" id="1.10.287.130">
    <property type="match status" value="1"/>
</dbReference>
<evidence type="ECO:0000256" key="7">
    <source>
        <dbReference type="PROSITE-ProRule" id="PRU00169"/>
    </source>
</evidence>
<dbReference type="InterPro" id="IPR036097">
    <property type="entry name" value="HisK_dim/P_sf"/>
</dbReference>
<dbReference type="InterPro" id="IPR005467">
    <property type="entry name" value="His_kinase_dom"/>
</dbReference>
<keyword evidence="3 7" id="KW-0597">Phosphoprotein</keyword>
<dbReference type="AlphaFoldDB" id="A0AAW9Q470"/>
<proteinExistence type="predicted"/>
<feature type="modified residue" description="4-aspartylphosphate" evidence="7">
    <location>
        <position position="55"/>
    </location>
</feature>
<keyword evidence="6" id="KW-0902">Two-component regulatory system</keyword>
<dbReference type="GO" id="GO:0005524">
    <property type="term" value="F:ATP binding"/>
    <property type="evidence" value="ECO:0007669"/>
    <property type="project" value="UniProtKB-KW"/>
</dbReference>
<feature type="domain" description="Response regulatory" evidence="9">
    <location>
        <begin position="5"/>
        <end position="120"/>
    </location>
</feature>
<evidence type="ECO:0000256" key="2">
    <source>
        <dbReference type="ARBA" id="ARBA00012438"/>
    </source>
</evidence>
<dbReference type="PROSITE" id="PS50109">
    <property type="entry name" value="HIS_KIN"/>
    <property type="match status" value="1"/>
</dbReference>
<evidence type="ECO:0000256" key="4">
    <source>
        <dbReference type="ARBA" id="ARBA00022679"/>
    </source>
</evidence>
<dbReference type="Gene3D" id="3.30.565.10">
    <property type="entry name" value="Histidine kinase-like ATPase, C-terminal domain"/>
    <property type="match status" value="1"/>
</dbReference>
<dbReference type="EMBL" id="JAZBJZ010000089">
    <property type="protein sequence ID" value="MEE3718694.1"/>
    <property type="molecule type" value="Genomic_DNA"/>
</dbReference>
<dbReference type="PROSITE" id="PS50110">
    <property type="entry name" value="RESPONSE_REGULATORY"/>
    <property type="match status" value="1"/>
</dbReference>
<organism evidence="10 11">
    <name type="scientific">Tumidithrix elongata BACA0141</name>
    <dbReference type="NCBI Taxonomy" id="2716417"/>
    <lineage>
        <taxon>Bacteria</taxon>
        <taxon>Bacillati</taxon>
        <taxon>Cyanobacteriota</taxon>
        <taxon>Cyanophyceae</taxon>
        <taxon>Pseudanabaenales</taxon>
        <taxon>Pseudanabaenaceae</taxon>
        <taxon>Tumidithrix</taxon>
        <taxon>Tumidithrix elongata</taxon>
    </lineage>
</organism>
<dbReference type="SUPFAM" id="SSF47384">
    <property type="entry name" value="Homodimeric domain of signal transducing histidine kinase"/>
    <property type="match status" value="1"/>
</dbReference>
<keyword evidence="11" id="KW-1185">Reference proteome</keyword>
<dbReference type="GO" id="GO:0000155">
    <property type="term" value="F:phosphorelay sensor kinase activity"/>
    <property type="evidence" value="ECO:0007669"/>
    <property type="project" value="InterPro"/>
</dbReference>
<dbReference type="EC" id="2.7.13.3" evidence="2"/>
<dbReference type="RefSeq" id="WP_330485129.1">
    <property type="nucleotide sequence ID" value="NZ_JAZBJZ010000089.1"/>
</dbReference>
<dbReference type="SUPFAM" id="SSF52172">
    <property type="entry name" value="CheY-like"/>
    <property type="match status" value="1"/>
</dbReference>
<evidence type="ECO:0000313" key="10">
    <source>
        <dbReference type="EMBL" id="MEE3718694.1"/>
    </source>
</evidence>
<feature type="domain" description="Histidine kinase" evidence="8">
    <location>
        <begin position="149"/>
        <end position="407"/>
    </location>
</feature>
<dbReference type="Pfam" id="PF00512">
    <property type="entry name" value="HisKA"/>
    <property type="match status" value="1"/>
</dbReference>
<dbReference type="SMART" id="SM00388">
    <property type="entry name" value="HisKA"/>
    <property type="match status" value="1"/>
</dbReference>
<evidence type="ECO:0000256" key="6">
    <source>
        <dbReference type="ARBA" id="ARBA00023012"/>
    </source>
</evidence>
<dbReference type="Proteomes" id="UP001333818">
    <property type="component" value="Unassembled WGS sequence"/>
</dbReference>
<reference evidence="10" key="1">
    <citation type="submission" date="2024-01" db="EMBL/GenBank/DDBJ databases">
        <title>Bank of Algae and Cyanobacteria of the Azores (BACA) strain genomes.</title>
        <authorList>
            <person name="Luz R."/>
            <person name="Cordeiro R."/>
            <person name="Fonseca A."/>
            <person name="Goncalves V."/>
        </authorList>
    </citation>
    <scope>NUCLEOTIDE SEQUENCE</scope>
    <source>
        <strain evidence="10">BACA0141</strain>
    </source>
</reference>
<dbReference type="InterPro" id="IPR003661">
    <property type="entry name" value="HisK_dim/P_dom"/>
</dbReference>
<keyword evidence="5" id="KW-0418">Kinase</keyword>
<protein>
    <recommendedName>
        <fullName evidence="2">histidine kinase</fullName>
        <ecNumber evidence="2">2.7.13.3</ecNumber>
    </recommendedName>
</protein>
<keyword evidence="10" id="KW-0547">Nucleotide-binding</keyword>
<dbReference type="Gene3D" id="3.40.50.2300">
    <property type="match status" value="1"/>
</dbReference>
<evidence type="ECO:0000256" key="3">
    <source>
        <dbReference type="ARBA" id="ARBA00022553"/>
    </source>
</evidence>
<dbReference type="Pfam" id="PF00072">
    <property type="entry name" value="Response_reg"/>
    <property type="match status" value="1"/>
</dbReference>
<dbReference type="InterPro" id="IPR036890">
    <property type="entry name" value="HATPase_C_sf"/>
</dbReference>
<keyword evidence="4" id="KW-0808">Transferase</keyword>
<dbReference type="InterPro" id="IPR003594">
    <property type="entry name" value="HATPase_dom"/>
</dbReference>
<dbReference type="InterPro" id="IPR001789">
    <property type="entry name" value="Sig_transdc_resp-reg_receiver"/>
</dbReference>
<evidence type="ECO:0000313" key="11">
    <source>
        <dbReference type="Proteomes" id="UP001333818"/>
    </source>
</evidence>
<comment type="caution">
    <text evidence="10">The sequence shown here is derived from an EMBL/GenBank/DDBJ whole genome shotgun (WGS) entry which is preliminary data.</text>
</comment>
<dbReference type="PANTHER" id="PTHR43047:SF72">
    <property type="entry name" value="OSMOSENSING HISTIDINE PROTEIN KINASE SLN1"/>
    <property type="match status" value="1"/>
</dbReference>
<sequence>MTKAKILIVEDEAIAAENLSVRLQQQGYTITGIVDSGIEAIESVDRLQPDLVLMDIMIKGDMDGISAAEQIYAQHQIPVVYMTAFADEKTLERAKQTEPFGYIVKPFKIPELRAAVEVALRKYQSEMLTRQSLEHAQAISNLREELVALVSHEFRNPLSSIRIATDMLEVQDRVWSYDEKKQRFQRIRKAVDRLTGFLDNMLTASQSESGRWEPSPSYFDLEKFCRELIEELKLISADSHTILFIKHFNEAHLDRGEQENNSHPKNYQQVARDSSVPPVFMDKKMLGHILINLLSNAVKYSSYGSSVALELEYVLDPAHQSVGSETSFSNPSFVRFHIRDQGIGISAEDRERMFESFFRSKYVGSVTGFGLGLAIVKNFVDLSKGTIAVESEMGVGTTFTVTLPWIFQSEKIS</sequence>
<evidence type="ECO:0000256" key="1">
    <source>
        <dbReference type="ARBA" id="ARBA00000085"/>
    </source>
</evidence>
<dbReference type="SUPFAM" id="SSF55874">
    <property type="entry name" value="ATPase domain of HSP90 chaperone/DNA topoisomerase II/histidine kinase"/>
    <property type="match status" value="1"/>
</dbReference>
<keyword evidence="10" id="KW-0067">ATP-binding</keyword>
<dbReference type="GO" id="GO:0005886">
    <property type="term" value="C:plasma membrane"/>
    <property type="evidence" value="ECO:0007669"/>
    <property type="project" value="TreeGrafter"/>
</dbReference>
<name>A0AAW9Q470_9CYAN</name>
<evidence type="ECO:0000259" key="9">
    <source>
        <dbReference type="PROSITE" id="PS50110"/>
    </source>
</evidence>
<accession>A0AAW9Q470</accession>
<dbReference type="PRINTS" id="PR00344">
    <property type="entry name" value="BCTRLSENSOR"/>
</dbReference>
<dbReference type="SMART" id="SM00448">
    <property type="entry name" value="REC"/>
    <property type="match status" value="1"/>
</dbReference>
<evidence type="ECO:0000259" key="8">
    <source>
        <dbReference type="PROSITE" id="PS50109"/>
    </source>
</evidence>
<dbReference type="Pfam" id="PF02518">
    <property type="entry name" value="HATPase_c"/>
    <property type="match status" value="1"/>
</dbReference>